<evidence type="ECO:0000313" key="2">
    <source>
        <dbReference type="Proteomes" id="UP000019666"/>
    </source>
</evidence>
<organism evidence="1 2">
    <name type="scientific">Rubellimicrobium mesophilum DSM 19309</name>
    <dbReference type="NCBI Taxonomy" id="442562"/>
    <lineage>
        <taxon>Bacteria</taxon>
        <taxon>Pseudomonadati</taxon>
        <taxon>Pseudomonadota</taxon>
        <taxon>Alphaproteobacteria</taxon>
        <taxon>Rhodobacterales</taxon>
        <taxon>Roseobacteraceae</taxon>
        <taxon>Rubellimicrobium</taxon>
    </lineage>
</organism>
<accession>A0A017HPK2</accession>
<sequence length="78" mass="8294">MTNVLADIASPDRMTLSELNARHARAKARLAAARLANDQAALTLASAELVKLDEAIATVLANIALRNAEMARQRRAAA</sequence>
<comment type="caution">
    <text evidence="1">The sequence shown here is derived from an EMBL/GenBank/DDBJ whole genome shotgun (WGS) entry which is preliminary data.</text>
</comment>
<name>A0A017HPK2_9RHOB</name>
<dbReference type="RefSeq" id="WP_037281501.1">
    <property type="nucleotide sequence ID" value="NZ_KK088590.1"/>
</dbReference>
<dbReference type="Proteomes" id="UP000019666">
    <property type="component" value="Unassembled WGS sequence"/>
</dbReference>
<protein>
    <submittedName>
        <fullName evidence="1">Uncharacterized protein</fullName>
    </submittedName>
</protein>
<proteinExistence type="predicted"/>
<dbReference type="HOGENOM" id="CLU_2619840_0_0_5"/>
<gene>
    <name evidence="1" type="ORF">Rumeso_02074</name>
</gene>
<reference evidence="1 2" key="1">
    <citation type="submission" date="2013-02" db="EMBL/GenBank/DDBJ databases">
        <authorList>
            <person name="Fiebig A."/>
            <person name="Goeker M."/>
            <person name="Klenk H.-P.P."/>
        </authorList>
    </citation>
    <scope>NUCLEOTIDE SEQUENCE [LARGE SCALE GENOMIC DNA]</scope>
    <source>
        <strain evidence="1 2">DSM 19309</strain>
    </source>
</reference>
<keyword evidence="2" id="KW-1185">Reference proteome</keyword>
<dbReference type="AlphaFoldDB" id="A0A017HPK2"/>
<evidence type="ECO:0000313" key="1">
    <source>
        <dbReference type="EMBL" id="EYD76316.1"/>
    </source>
</evidence>
<dbReference type="EMBL" id="AOSK01000050">
    <property type="protein sequence ID" value="EYD76316.1"/>
    <property type="molecule type" value="Genomic_DNA"/>
</dbReference>